<gene>
    <name evidence="1" type="ORF">PoB_001412600</name>
</gene>
<protein>
    <submittedName>
        <fullName evidence="1">Uncharacterized protein</fullName>
    </submittedName>
</protein>
<evidence type="ECO:0000313" key="2">
    <source>
        <dbReference type="Proteomes" id="UP000735302"/>
    </source>
</evidence>
<dbReference type="AlphaFoldDB" id="A0AAV3YK40"/>
<dbReference type="Proteomes" id="UP000735302">
    <property type="component" value="Unassembled WGS sequence"/>
</dbReference>
<accession>A0AAV3YK40</accession>
<organism evidence="1 2">
    <name type="scientific">Plakobranchus ocellatus</name>
    <dbReference type="NCBI Taxonomy" id="259542"/>
    <lineage>
        <taxon>Eukaryota</taxon>
        <taxon>Metazoa</taxon>
        <taxon>Spiralia</taxon>
        <taxon>Lophotrochozoa</taxon>
        <taxon>Mollusca</taxon>
        <taxon>Gastropoda</taxon>
        <taxon>Heterobranchia</taxon>
        <taxon>Euthyneura</taxon>
        <taxon>Panpulmonata</taxon>
        <taxon>Sacoglossa</taxon>
        <taxon>Placobranchoidea</taxon>
        <taxon>Plakobranchidae</taxon>
        <taxon>Plakobranchus</taxon>
    </lineage>
</organism>
<sequence length="113" mass="12720">MASPQQGDLKVQALRQARAMVAALEFATEGSLQISGRIRHPLCHHQCVTKFLLTCGRNEKDLARVDAEQLKRTQKLGYDESVVEGMLIRASLCHIIMVLSTHIARVRIEAFFF</sequence>
<comment type="caution">
    <text evidence="1">The sequence shown here is derived from an EMBL/GenBank/DDBJ whole genome shotgun (WGS) entry which is preliminary data.</text>
</comment>
<reference evidence="1 2" key="1">
    <citation type="journal article" date="2021" name="Elife">
        <title>Chloroplast acquisition without the gene transfer in kleptoplastic sea slugs, Plakobranchus ocellatus.</title>
        <authorList>
            <person name="Maeda T."/>
            <person name="Takahashi S."/>
            <person name="Yoshida T."/>
            <person name="Shimamura S."/>
            <person name="Takaki Y."/>
            <person name="Nagai Y."/>
            <person name="Toyoda A."/>
            <person name="Suzuki Y."/>
            <person name="Arimoto A."/>
            <person name="Ishii H."/>
            <person name="Satoh N."/>
            <person name="Nishiyama T."/>
            <person name="Hasebe M."/>
            <person name="Maruyama T."/>
            <person name="Minagawa J."/>
            <person name="Obokata J."/>
            <person name="Shigenobu S."/>
        </authorList>
    </citation>
    <scope>NUCLEOTIDE SEQUENCE [LARGE SCALE GENOMIC DNA]</scope>
</reference>
<keyword evidence="2" id="KW-1185">Reference proteome</keyword>
<dbReference type="EMBL" id="BLXT01001760">
    <property type="protein sequence ID" value="GFN87620.1"/>
    <property type="molecule type" value="Genomic_DNA"/>
</dbReference>
<evidence type="ECO:0000313" key="1">
    <source>
        <dbReference type="EMBL" id="GFN87620.1"/>
    </source>
</evidence>
<proteinExistence type="predicted"/>
<name>A0AAV3YK40_9GAST</name>